<reference evidence="2" key="1">
    <citation type="submission" date="2021-06" db="EMBL/GenBank/DDBJ databases">
        <authorList>
            <person name="Hodson N. C."/>
            <person name="Mongue J. A."/>
            <person name="Jaron S. K."/>
        </authorList>
    </citation>
    <scope>NUCLEOTIDE SEQUENCE</scope>
</reference>
<feature type="signal peptide" evidence="1">
    <location>
        <begin position="1"/>
        <end position="21"/>
    </location>
</feature>
<sequence>MKSFLEISFVIIFICLEIVVAKEGNRIDEPESFPIPEGCNEHDALGKLYYNYQQAFIKITELFQSVNTSITDVKNRVAGLEDEIAILRQDLRVGSNENCKLRKESIEKFDKPLLDAVLENPRAKLFTGENYTGISEDYNFNSTKYEGGCHDLWVLAERVKSVDTFGKCVRLFFDEGCDGYSLAVYPGSKNSNNVFPKLNIVRSIGFCLPNEFISSSFKDSNKTIIGKNSSDLMSYVPDLLEITSEDKYKISFSLPESNYSLTDYLQGPNDRVEMLRALIYPKHLNLSQQAMNSEVTDFYNTLEKHEGDVIGYGIPSSLGGPVNEKFNVFPQNPLSQKEWNQVTSEIHQHFEKHPDPEENVLILLNFEYESALQSRPYAINYWIAYYESSNKRLYGRIFN</sequence>
<evidence type="ECO:0000313" key="3">
    <source>
        <dbReference type="Proteomes" id="UP000708208"/>
    </source>
</evidence>
<dbReference type="AlphaFoldDB" id="A0A8J2LNA4"/>
<dbReference type="OrthoDB" id="9973045at2759"/>
<protein>
    <submittedName>
        <fullName evidence="2">Uncharacterized protein</fullName>
    </submittedName>
</protein>
<dbReference type="Proteomes" id="UP000708208">
    <property type="component" value="Unassembled WGS sequence"/>
</dbReference>
<evidence type="ECO:0000313" key="2">
    <source>
        <dbReference type="EMBL" id="CAG7825515.1"/>
    </source>
</evidence>
<dbReference type="EMBL" id="CAJVCH010536589">
    <property type="protein sequence ID" value="CAG7825515.1"/>
    <property type="molecule type" value="Genomic_DNA"/>
</dbReference>
<name>A0A8J2LNA4_9HEXA</name>
<comment type="caution">
    <text evidence="2">The sequence shown here is derived from an EMBL/GenBank/DDBJ whole genome shotgun (WGS) entry which is preliminary data.</text>
</comment>
<keyword evidence="1" id="KW-0732">Signal</keyword>
<organism evidence="2 3">
    <name type="scientific">Allacma fusca</name>
    <dbReference type="NCBI Taxonomy" id="39272"/>
    <lineage>
        <taxon>Eukaryota</taxon>
        <taxon>Metazoa</taxon>
        <taxon>Ecdysozoa</taxon>
        <taxon>Arthropoda</taxon>
        <taxon>Hexapoda</taxon>
        <taxon>Collembola</taxon>
        <taxon>Symphypleona</taxon>
        <taxon>Sminthuridae</taxon>
        <taxon>Allacma</taxon>
    </lineage>
</organism>
<evidence type="ECO:0000256" key="1">
    <source>
        <dbReference type="SAM" id="SignalP"/>
    </source>
</evidence>
<feature type="chain" id="PRO_5035179557" evidence="1">
    <location>
        <begin position="22"/>
        <end position="399"/>
    </location>
</feature>
<keyword evidence="3" id="KW-1185">Reference proteome</keyword>
<accession>A0A8J2LNA4</accession>
<proteinExistence type="predicted"/>
<gene>
    <name evidence="2" type="ORF">AFUS01_LOCUS35622</name>
</gene>